<dbReference type="STRING" id="1798375.A2773_05360"/>
<feature type="region of interest" description="Disordered" evidence="1">
    <location>
        <begin position="76"/>
        <end position="103"/>
    </location>
</feature>
<reference evidence="2 3" key="1">
    <citation type="journal article" date="2016" name="Nat. Commun.">
        <title>Thousands of microbial genomes shed light on interconnected biogeochemical processes in an aquifer system.</title>
        <authorList>
            <person name="Anantharaman K."/>
            <person name="Brown C.T."/>
            <person name="Hug L.A."/>
            <person name="Sharon I."/>
            <person name="Castelle C.J."/>
            <person name="Probst A.J."/>
            <person name="Thomas B.C."/>
            <person name="Singh A."/>
            <person name="Wilkins M.J."/>
            <person name="Karaoz U."/>
            <person name="Brodie E.L."/>
            <person name="Williams K.H."/>
            <person name="Hubbard S.S."/>
            <person name="Banfield J.F."/>
        </authorList>
    </citation>
    <scope>NUCLEOTIDE SEQUENCE [LARGE SCALE GENOMIC DNA]</scope>
</reference>
<gene>
    <name evidence="2" type="ORF">A2773_05360</name>
</gene>
<evidence type="ECO:0000256" key="1">
    <source>
        <dbReference type="SAM" id="MobiDB-lite"/>
    </source>
</evidence>
<organism evidence="2 3">
    <name type="scientific">Candidatus Gottesmanbacteria bacterium RIFCSPHIGHO2_01_FULL_39_10</name>
    <dbReference type="NCBI Taxonomy" id="1798375"/>
    <lineage>
        <taxon>Bacteria</taxon>
        <taxon>Candidatus Gottesmaniibacteriota</taxon>
    </lineage>
</organism>
<protein>
    <submittedName>
        <fullName evidence="2">Uncharacterized protein</fullName>
    </submittedName>
</protein>
<evidence type="ECO:0000313" key="2">
    <source>
        <dbReference type="EMBL" id="OGG14149.1"/>
    </source>
</evidence>
<name>A0A1F5ZNU7_9BACT</name>
<accession>A0A1F5ZNU7</accession>
<comment type="caution">
    <text evidence="2">The sequence shown here is derived from an EMBL/GenBank/DDBJ whole genome shotgun (WGS) entry which is preliminary data.</text>
</comment>
<evidence type="ECO:0000313" key="3">
    <source>
        <dbReference type="Proteomes" id="UP000177383"/>
    </source>
</evidence>
<feature type="compositionally biased region" description="Basic and acidic residues" evidence="1">
    <location>
        <begin position="76"/>
        <end position="87"/>
    </location>
</feature>
<feature type="region of interest" description="Disordered" evidence="1">
    <location>
        <begin position="1"/>
        <end position="27"/>
    </location>
</feature>
<dbReference type="AlphaFoldDB" id="A0A1F5ZNU7"/>
<sequence length="122" mass="13834">MEETNSEQDLNQVRKNMGVNEADTTLSPGAKKIADQLHGNYIKVRGINPESDLAKGTRIKARRDVQYFETFKADPHLPGLRTEKEEAAQQLDKPINHPVHGNIVHPKLKLVSNIERMKNQKN</sequence>
<dbReference type="EMBL" id="MFJE01000024">
    <property type="protein sequence ID" value="OGG14149.1"/>
    <property type="molecule type" value="Genomic_DNA"/>
</dbReference>
<proteinExistence type="predicted"/>
<dbReference type="Proteomes" id="UP000177383">
    <property type="component" value="Unassembled WGS sequence"/>
</dbReference>